<organism evidence="5 6">
    <name type="scientific">Paramagnetospirillum marisnigri</name>
    <dbReference type="NCBI Taxonomy" id="1285242"/>
    <lineage>
        <taxon>Bacteria</taxon>
        <taxon>Pseudomonadati</taxon>
        <taxon>Pseudomonadota</taxon>
        <taxon>Alphaproteobacteria</taxon>
        <taxon>Rhodospirillales</taxon>
        <taxon>Magnetospirillaceae</taxon>
        <taxon>Paramagnetospirillum</taxon>
    </lineage>
</organism>
<dbReference type="InterPro" id="IPR002110">
    <property type="entry name" value="Ankyrin_rpt"/>
</dbReference>
<gene>
    <name evidence="5" type="ORF">A6A04_12665</name>
</gene>
<feature type="repeat" description="ANK" evidence="3">
    <location>
        <begin position="690"/>
        <end position="722"/>
    </location>
</feature>
<feature type="repeat" description="ANK" evidence="3">
    <location>
        <begin position="647"/>
        <end position="679"/>
    </location>
</feature>
<evidence type="ECO:0000256" key="3">
    <source>
        <dbReference type="PROSITE-ProRule" id="PRU00023"/>
    </source>
</evidence>
<dbReference type="EMBL" id="LWQT01000037">
    <property type="protein sequence ID" value="OAN54089.1"/>
    <property type="molecule type" value="Genomic_DNA"/>
</dbReference>
<dbReference type="PANTHER" id="PTHR24171:SF9">
    <property type="entry name" value="ANKYRIN REPEAT DOMAIN-CONTAINING PROTEIN 39"/>
    <property type="match status" value="1"/>
</dbReference>
<dbReference type="AlphaFoldDB" id="A0A178MXF4"/>
<feature type="chain" id="PRO_5008092336" evidence="4">
    <location>
        <begin position="21"/>
        <end position="756"/>
    </location>
</feature>
<keyword evidence="4" id="KW-0732">Signal</keyword>
<keyword evidence="1" id="KW-0677">Repeat</keyword>
<accession>A0A178MXF4</accession>
<evidence type="ECO:0000313" key="5">
    <source>
        <dbReference type="EMBL" id="OAN54089.1"/>
    </source>
</evidence>
<dbReference type="SMART" id="SM00248">
    <property type="entry name" value="ANK"/>
    <property type="match status" value="2"/>
</dbReference>
<evidence type="ECO:0000313" key="6">
    <source>
        <dbReference type="Proteomes" id="UP000078428"/>
    </source>
</evidence>
<sequence>MRAALLVALAVIAVTVMALAADHYLYRPTIVFVDDRPGASQAPRRVLSRIQADLERVAVGETPWPLPPGVGRDPLERLVEAEDALLRGRWRAFHDHAEAVRAEALRRLARQDEMIRGQPHQADLDRVMLPLAYAEALTPPKGAEPLGVLVRTLRLVDAVLVLEAAETSHHQMRYDMTARRNLWVLTERDGILDGVRLRLPCPLVKGRAAAFATLAKEMGELAGPLLSCPVPDSLAGDFALLERLARHPADFARHAVPPPPAPPSLYGEAPPSPPWDKAAAIRFMDVSPDGAEPALRLATLDSASARLDLALFLHAFRDRSAARDEEIRSLMAGIDGLSLGRVRESMGRFFTPPVPYDGTDASLVPSLRLAAMTKVAESRSGERYVYSYAIPCAVLLARPALAAAMDFTAAPGPDDDSMTVDFTPAISGCLAGRGRVPGFPEADLAAFVEASAAADGAQNGNHPKTPRYPVMQMDLPRMAAVVFDPRQTLDWPEPVMEFPYQTWGYGSLDNHAAAETLRSAYLRARESLAGWFRAKGLSEAESVSGASRALFVLAHGSSCGDAPPPASLRRLLLERASVARMAELPPPEPERLKPFGDCARFAPFDPLVHLAVGHPALPLLWELAGGKMVPDPEGFASLRDVDRRNHFGKTPLMEAARFDLANAAAFLLDKGARVNADTWQTSRLQPLAHDSRTALIYAASNGSAATIRLLLAAGADRRQTDSKGLRAVHYLLGLGPLPANMRLSPAEREELVRALY</sequence>
<dbReference type="InterPro" id="IPR036770">
    <property type="entry name" value="Ankyrin_rpt-contain_sf"/>
</dbReference>
<dbReference type="Pfam" id="PF00023">
    <property type="entry name" value="Ank"/>
    <property type="match status" value="2"/>
</dbReference>
<dbReference type="PROSITE" id="PS50297">
    <property type="entry name" value="ANK_REP_REGION"/>
    <property type="match status" value="2"/>
</dbReference>
<dbReference type="PANTHER" id="PTHR24171">
    <property type="entry name" value="ANKYRIN REPEAT DOMAIN-CONTAINING PROTEIN 39-RELATED"/>
    <property type="match status" value="1"/>
</dbReference>
<evidence type="ECO:0000256" key="2">
    <source>
        <dbReference type="ARBA" id="ARBA00023043"/>
    </source>
</evidence>
<reference evidence="5 6" key="1">
    <citation type="submission" date="2016-04" db="EMBL/GenBank/DDBJ databases">
        <title>Draft genome sequence of freshwater magnetotactic bacteria Magnetospirillum marisnigri SP-1 and Magnetospirillum moscoviense BB-1.</title>
        <authorList>
            <person name="Koziaeva V."/>
            <person name="Dziuba M.V."/>
            <person name="Ivanov T.M."/>
            <person name="Kuznetsov B."/>
            <person name="Grouzdev D.S."/>
        </authorList>
    </citation>
    <scope>NUCLEOTIDE SEQUENCE [LARGE SCALE GENOMIC DNA]</scope>
    <source>
        <strain evidence="5 6">SP-1</strain>
    </source>
</reference>
<comment type="caution">
    <text evidence="5">The sequence shown here is derived from an EMBL/GenBank/DDBJ whole genome shotgun (WGS) entry which is preliminary data.</text>
</comment>
<dbReference type="Gene3D" id="1.25.40.20">
    <property type="entry name" value="Ankyrin repeat-containing domain"/>
    <property type="match status" value="1"/>
</dbReference>
<feature type="signal peptide" evidence="4">
    <location>
        <begin position="1"/>
        <end position="20"/>
    </location>
</feature>
<dbReference type="OrthoDB" id="7615179at2"/>
<proteinExistence type="predicted"/>
<dbReference type="SUPFAM" id="SSF48403">
    <property type="entry name" value="Ankyrin repeat"/>
    <property type="match status" value="1"/>
</dbReference>
<dbReference type="STRING" id="1285242.A6A04_12665"/>
<keyword evidence="6" id="KW-1185">Reference proteome</keyword>
<name>A0A178MXF4_9PROT</name>
<evidence type="ECO:0000256" key="1">
    <source>
        <dbReference type="ARBA" id="ARBA00022737"/>
    </source>
</evidence>
<keyword evidence="2 3" id="KW-0040">ANK repeat</keyword>
<evidence type="ECO:0000256" key="4">
    <source>
        <dbReference type="SAM" id="SignalP"/>
    </source>
</evidence>
<dbReference type="PROSITE" id="PS50088">
    <property type="entry name" value="ANK_REPEAT"/>
    <property type="match status" value="2"/>
</dbReference>
<dbReference type="Proteomes" id="UP000078428">
    <property type="component" value="Unassembled WGS sequence"/>
</dbReference>
<protein>
    <submittedName>
        <fullName evidence="5">Uncharacterized protein</fullName>
    </submittedName>
</protein>